<dbReference type="Pfam" id="PF10123">
    <property type="entry name" value="Mu-like_Pro"/>
    <property type="match status" value="1"/>
</dbReference>
<evidence type="ECO:0000313" key="1">
    <source>
        <dbReference type="EMBL" id="AJP73163.1"/>
    </source>
</evidence>
<dbReference type="OrthoDB" id="7306769at2"/>
<proteinExistence type="predicted"/>
<dbReference type="RefSeq" id="WP_044333860.1">
    <property type="nucleotide sequence ID" value="NZ_CP010836.1"/>
</dbReference>
<evidence type="ECO:0000313" key="2">
    <source>
        <dbReference type="Proteomes" id="UP000032300"/>
    </source>
</evidence>
<accession>A0A7U4JAD7</accession>
<dbReference type="AlphaFoldDB" id="A0A7U4JAD7"/>
<dbReference type="KEGG" id="sphi:TS85_17240"/>
<dbReference type="EMBL" id="CP010836">
    <property type="protein sequence ID" value="AJP73163.1"/>
    <property type="molecule type" value="Genomic_DNA"/>
</dbReference>
<dbReference type="PIRSF" id="PIRSF016624">
    <property type="entry name" value="Mu_prophg_I"/>
    <property type="match status" value="1"/>
</dbReference>
<gene>
    <name evidence="1" type="ORF">TS85_17240</name>
</gene>
<reference evidence="1 2" key="2">
    <citation type="submission" date="2015-02" db="EMBL/GenBank/DDBJ databases">
        <title>The complete genome of Sphingomonas hengshuiensis sp. WHSC-8 isolated from soil of Hengshui Lake.</title>
        <authorList>
            <person name="Wei S."/>
            <person name="Guo J."/>
            <person name="Su C."/>
            <person name="Wu R."/>
            <person name="Zhang Z."/>
            <person name="Liang K."/>
            <person name="Li H."/>
            <person name="Wang T."/>
            <person name="Liu H."/>
            <person name="Zhang C."/>
            <person name="Li Z."/>
            <person name="Wang Q."/>
            <person name="Meng J."/>
        </authorList>
    </citation>
    <scope>NUCLEOTIDE SEQUENCE [LARGE SCALE GENOMIC DNA]</scope>
    <source>
        <strain evidence="1 2">WHSC-8</strain>
    </source>
</reference>
<protein>
    <recommendedName>
        <fullName evidence="3">Mu-like prophage I protein</fullName>
    </recommendedName>
</protein>
<reference evidence="1 2" key="1">
    <citation type="journal article" date="2015" name="Int. J. Syst. Evol. Microbiol.">
        <title>Sphingomonas hengshuiensis sp. nov., isolated from lake wetland.</title>
        <authorList>
            <person name="Wei S."/>
            <person name="Wang T."/>
            <person name="Liu H."/>
            <person name="Zhang C."/>
            <person name="Guo J."/>
            <person name="Wang Q."/>
            <person name="Liang K."/>
            <person name="Zhang Z."/>
        </authorList>
    </citation>
    <scope>NUCLEOTIDE SEQUENCE [LARGE SCALE GENOMIC DNA]</scope>
    <source>
        <strain evidence="1 2">WHSC-8</strain>
    </source>
</reference>
<sequence>MGIETTDILLIAASAGTAQVLEAVACADQTLVGADGAPATRVKLLPIGRIEMRDGRGPYTIRDQAHAAAIVAATQQWLGGADFSFDYDHQMLHAVKPGVGGTAPASGWCAASALTAEADGIYANAIDWTPAADAKLRAREYRYLSPLFFADAKNGNVLRLKNAALVNIGAIDLPAIAAGHSGEDDTMDLTALAALLGLGADAGVEQIAAAIGELKKTSTSSIAVAAGLADTASVEEIAAAITTLKTNAVDPAKFVPIEQVSGLTQQLSVLTADRAEREVAAACAEGKLAPAMKAWGLSLFQKDEQAFRDFVSAAPVIVAAGSVLGNRKPTEKATTLTADEIAACEMTGMSHADFLAAKNAQIEEVA</sequence>
<name>A0A7U4JAD7_9SPHN</name>
<dbReference type="Proteomes" id="UP000032300">
    <property type="component" value="Chromosome"/>
</dbReference>
<organism evidence="1 2">
    <name type="scientific">Sphingomonas hengshuiensis</name>
    <dbReference type="NCBI Taxonomy" id="1609977"/>
    <lineage>
        <taxon>Bacteria</taxon>
        <taxon>Pseudomonadati</taxon>
        <taxon>Pseudomonadota</taxon>
        <taxon>Alphaproteobacteria</taxon>
        <taxon>Sphingomonadales</taxon>
        <taxon>Sphingomonadaceae</taxon>
        <taxon>Sphingomonas</taxon>
    </lineage>
</organism>
<dbReference type="InterPro" id="IPR012106">
    <property type="entry name" value="Phage_Mu_Gp1"/>
</dbReference>
<evidence type="ECO:0008006" key="3">
    <source>
        <dbReference type="Google" id="ProtNLM"/>
    </source>
</evidence>
<keyword evidence="2" id="KW-1185">Reference proteome</keyword>